<dbReference type="Pfam" id="PF24764">
    <property type="entry name" value="rva_4"/>
    <property type="match status" value="1"/>
</dbReference>
<evidence type="ECO:0000259" key="1">
    <source>
        <dbReference type="Pfam" id="PF24764"/>
    </source>
</evidence>
<dbReference type="PANTHER" id="PTHR46791:SF11">
    <property type="entry name" value="INTEGRASE CATALYTIC DOMAIN-CONTAINING PROTEIN"/>
    <property type="match status" value="1"/>
</dbReference>
<accession>A0ABD0ME93</accession>
<keyword evidence="3" id="KW-1185">Reference proteome</keyword>
<evidence type="ECO:0000313" key="3">
    <source>
        <dbReference type="Proteomes" id="UP001529510"/>
    </source>
</evidence>
<dbReference type="AlphaFoldDB" id="A0ABD0ME93"/>
<name>A0ABD0ME93_CIRMR</name>
<dbReference type="InterPro" id="IPR058913">
    <property type="entry name" value="Integrase_dom_put"/>
</dbReference>
<sequence length="399" mass="45105">MQRLPLDLDYLYFICTNDLILITSHASREHVPHEVMQCLSNLCSALSNCLDTRRTSSVVVNEIAGPTGRPKITVSEQHLRRLIEVGLTVSCISKLLGMSTSTVERRMQEFGISVRGTYSQLTDEELDNLVVAIKTSPHSGYRMMRGHLKARGHRVQWSRVWESMNRVDSAGVLARLSQLGHVVRRSYSVQAPLSLMHLDTNHKLIRVRADQGVENVDIARWMFTVQGCGRGSFISGKSVHNQRVERLWKDVWMSVSNVYYDVLHCLEESGSLDPSNSLHLFCASLCFSSSPPKRPRDAWNDHSIRTEQNLSPNQLWEIGLAQNAVNVSCNMEDLNILVQDSTYPLEEQNVGVVVPQVECLLSENEMAQLRTTINPVSQSRDFGQDIYLSVLNFVQQLLE</sequence>
<dbReference type="Proteomes" id="UP001529510">
    <property type="component" value="Unassembled WGS sequence"/>
</dbReference>
<comment type="caution">
    <text evidence="2">The sequence shown here is derived from an EMBL/GenBank/DDBJ whole genome shotgun (WGS) entry which is preliminary data.</text>
</comment>
<reference evidence="2 3" key="1">
    <citation type="submission" date="2024-05" db="EMBL/GenBank/DDBJ databases">
        <title>Genome sequencing and assembly of Indian major carp, Cirrhinus mrigala (Hamilton, 1822).</title>
        <authorList>
            <person name="Mohindra V."/>
            <person name="Chowdhury L.M."/>
            <person name="Lal K."/>
            <person name="Jena J.K."/>
        </authorList>
    </citation>
    <scope>NUCLEOTIDE SEQUENCE [LARGE SCALE GENOMIC DNA]</scope>
    <source>
        <strain evidence="2">CM1030</strain>
        <tissue evidence="2">Blood</tissue>
    </source>
</reference>
<organism evidence="2 3">
    <name type="scientific">Cirrhinus mrigala</name>
    <name type="common">Mrigala</name>
    <dbReference type="NCBI Taxonomy" id="683832"/>
    <lineage>
        <taxon>Eukaryota</taxon>
        <taxon>Metazoa</taxon>
        <taxon>Chordata</taxon>
        <taxon>Craniata</taxon>
        <taxon>Vertebrata</taxon>
        <taxon>Euteleostomi</taxon>
        <taxon>Actinopterygii</taxon>
        <taxon>Neopterygii</taxon>
        <taxon>Teleostei</taxon>
        <taxon>Ostariophysi</taxon>
        <taxon>Cypriniformes</taxon>
        <taxon>Cyprinidae</taxon>
        <taxon>Labeoninae</taxon>
        <taxon>Labeonini</taxon>
        <taxon>Cirrhinus</taxon>
    </lineage>
</organism>
<feature type="domain" description="Integrase core" evidence="1">
    <location>
        <begin position="206"/>
        <end position="324"/>
    </location>
</feature>
<gene>
    <name evidence="2" type="ORF">M9458_057596</name>
</gene>
<proteinExistence type="predicted"/>
<dbReference type="EMBL" id="JAMKFB020000831">
    <property type="protein sequence ID" value="KAL0147072.1"/>
    <property type="molecule type" value="Genomic_DNA"/>
</dbReference>
<protein>
    <recommendedName>
        <fullName evidence="1">Integrase core domain-containing protein</fullName>
    </recommendedName>
</protein>
<dbReference type="PANTHER" id="PTHR46791">
    <property type="entry name" value="EXPRESSED PROTEIN"/>
    <property type="match status" value="1"/>
</dbReference>
<evidence type="ECO:0000313" key="2">
    <source>
        <dbReference type="EMBL" id="KAL0147072.1"/>
    </source>
</evidence>